<evidence type="ECO:0000313" key="2">
    <source>
        <dbReference type="Proteomes" id="UP001305498"/>
    </source>
</evidence>
<organism evidence="1 2">
    <name type="scientific">Microbacterium betulae</name>
    <dbReference type="NCBI Taxonomy" id="2981139"/>
    <lineage>
        <taxon>Bacteria</taxon>
        <taxon>Bacillati</taxon>
        <taxon>Actinomycetota</taxon>
        <taxon>Actinomycetes</taxon>
        <taxon>Micrococcales</taxon>
        <taxon>Microbacteriaceae</taxon>
        <taxon>Microbacterium</taxon>
    </lineage>
</organism>
<reference evidence="1 2" key="1">
    <citation type="submission" date="2023-02" db="EMBL/GenBank/DDBJ databases">
        <title>Microbacterium betulae sp. nov., isolated from birch wood.</title>
        <authorList>
            <person name="Pasciak M."/>
            <person name="Pawlik K.J."/>
            <person name="Martynowski D."/>
            <person name="Laczmanski L."/>
            <person name="Ciekot J."/>
            <person name="Szponar B."/>
            <person name="Wojcik-Fatla A."/>
            <person name="Mackiewicz B."/>
            <person name="Farian E."/>
            <person name="Cholewa G."/>
            <person name="Cholewa A."/>
            <person name="Dutkiewicz J."/>
        </authorList>
    </citation>
    <scope>NUCLEOTIDE SEQUENCE [LARGE SCALE GENOMIC DNA]</scope>
    <source>
        <strain evidence="1 2">AB</strain>
    </source>
</reference>
<evidence type="ECO:0000313" key="1">
    <source>
        <dbReference type="EMBL" id="WOF23822.1"/>
    </source>
</evidence>
<dbReference type="KEGG" id="mbet:N8K70_03840"/>
<protein>
    <submittedName>
        <fullName evidence="1">Uncharacterized protein</fullName>
    </submittedName>
</protein>
<sequence length="100" mass="11287">MTDTEPYTPSVAEMREYVETGGEPRPWVEVDQAEEARERFRAEAFDRMVEAVRQEEREKAARIADGLTEPGRVTSFTAAARDDTARRIAARIRAQGEGQS</sequence>
<dbReference type="EMBL" id="CP118157">
    <property type="protein sequence ID" value="WOF23822.1"/>
    <property type="molecule type" value="Genomic_DNA"/>
</dbReference>
<dbReference type="Proteomes" id="UP001305498">
    <property type="component" value="Chromosome"/>
</dbReference>
<name>A0AA97I7N6_9MICO</name>
<dbReference type="AlphaFoldDB" id="A0AA97I7N6"/>
<accession>A0AA97I7N6</accession>
<gene>
    <name evidence="1" type="ORF">N8K70_03840</name>
</gene>
<proteinExistence type="predicted"/>
<dbReference type="RefSeq" id="WP_317140293.1">
    <property type="nucleotide sequence ID" value="NZ_CP118157.1"/>
</dbReference>
<keyword evidence="2" id="KW-1185">Reference proteome</keyword>